<protein>
    <recommendedName>
        <fullName evidence="3">histidine kinase</fullName>
        <ecNumber evidence="3">2.7.13.3</ecNumber>
    </recommendedName>
</protein>
<keyword evidence="6 13" id="KW-0812">Transmembrane</keyword>
<dbReference type="Gene3D" id="1.10.287.130">
    <property type="match status" value="1"/>
</dbReference>
<keyword evidence="5" id="KW-0808">Transferase</keyword>
<dbReference type="GO" id="GO:0016020">
    <property type="term" value="C:membrane"/>
    <property type="evidence" value="ECO:0007669"/>
    <property type="project" value="UniProtKB-SubCell"/>
</dbReference>
<dbReference type="RefSeq" id="WP_158949712.1">
    <property type="nucleotide sequence ID" value="NZ_CP046400.1"/>
</dbReference>
<comment type="subcellular location">
    <subcellularLocation>
        <location evidence="2">Membrane</location>
        <topology evidence="2">Multi-pass membrane protein</topology>
    </subcellularLocation>
</comment>
<evidence type="ECO:0000256" key="5">
    <source>
        <dbReference type="ARBA" id="ARBA00022679"/>
    </source>
</evidence>
<proteinExistence type="predicted"/>
<evidence type="ECO:0000256" key="7">
    <source>
        <dbReference type="ARBA" id="ARBA00022741"/>
    </source>
</evidence>
<keyword evidence="9" id="KW-0067">ATP-binding</keyword>
<dbReference type="InterPro" id="IPR003661">
    <property type="entry name" value="HisK_dim/P_dom"/>
</dbReference>
<dbReference type="InterPro" id="IPR036097">
    <property type="entry name" value="HisK_dim/P_sf"/>
</dbReference>
<keyword evidence="11" id="KW-0902">Two-component regulatory system</keyword>
<organism evidence="16 17">
    <name type="scientific">Pseudodesulfovibrio cashew</name>
    <dbReference type="NCBI Taxonomy" id="2678688"/>
    <lineage>
        <taxon>Bacteria</taxon>
        <taxon>Pseudomonadati</taxon>
        <taxon>Thermodesulfobacteriota</taxon>
        <taxon>Desulfovibrionia</taxon>
        <taxon>Desulfovibrionales</taxon>
        <taxon>Desulfovibrionaceae</taxon>
    </lineage>
</organism>
<comment type="catalytic activity">
    <reaction evidence="1">
        <text>ATP + protein L-histidine = ADP + protein N-phospho-L-histidine.</text>
        <dbReference type="EC" id="2.7.13.3"/>
    </reaction>
</comment>
<feature type="transmembrane region" description="Helical" evidence="13">
    <location>
        <begin position="45"/>
        <end position="78"/>
    </location>
</feature>
<dbReference type="Gene3D" id="1.20.120.620">
    <property type="entry name" value="Backbone structure of the membrane domain of e. Coli histidine kinase receptor kdpd"/>
    <property type="match status" value="1"/>
</dbReference>
<feature type="domain" description="Signal transduction histidine kinase dimerisation/phosphoacceptor" evidence="14">
    <location>
        <begin position="125"/>
        <end position="176"/>
    </location>
</feature>
<keyword evidence="12 13" id="KW-0472">Membrane</keyword>
<evidence type="ECO:0000256" key="9">
    <source>
        <dbReference type="ARBA" id="ARBA00022840"/>
    </source>
</evidence>
<dbReference type="KEGG" id="psel:GM415_15360"/>
<dbReference type="Proteomes" id="UP000428328">
    <property type="component" value="Chromosome"/>
</dbReference>
<evidence type="ECO:0000313" key="17">
    <source>
        <dbReference type="Proteomes" id="UP000428328"/>
    </source>
</evidence>
<sequence>MQEKEASVVNPKTIVTAVLVLAISASHYVTAMTDLRPHVVLRELYYLPIILSGLWFGMKGGLGVSGLIVLLYAPMIILNWSDLAAVDLERILECGLFITVGLLTGLLRDREQAKESQRAEQVAALAGTVAHEINSPLFAALSAAQMLEEDLEDQSKEDVGLIIRNLMDIKEQVRKISGIKDVILQDYAGNTQVATLGGEE</sequence>
<evidence type="ECO:0000256" key="3">
    <source>
        <dbReference type="ARBA" id="ARBA00012438"/>
    </source>
</evidence>
<evidence type="ECO:0000256" key="4">
    <source>
        <dbReference type="ARBA" id="ARBA00022553"/>
    </source>
</evidence>
<evidence type="ECO:0000256" key="8">
    <source>
        <dbReference type="ARBA" id="ARBA00022777"/>
    </source>
</evidence>
<keyword evidence="17" id="KW-1185">Reference proteome</keyword>
<dbReference type="EC" id="2.7.13.3" evidence="3"/>
<dbReference type="InterPro" id="IPR038318">
    <property type="entry name" value="KdpD_sf"/>
</dbReference>
<evidence type="ECO:0000256" key="1">
    <source>
        <dbReference type="ARBA" id="ARBA00000085"/>
    </source>
</evidence>
<dbReference type="GO" id="GO:0005524">
    <property type="term" value="F:ATP binding"/>
    <property type="evidence" value="ECO:0007669"/>
    <property type="project" value="UniProtKB-KW"/>
</dbReference>
<feature type="transmembrane region" description="Helical" evidence="13">
    <location>
        <begin position="14"/>
        <end position="33"/>
    </location>
</feature>
<keyword evidence="4" id="KW-0597">Phosphoprotein</keyword>
<evidence type="ECO:0000259" key="14">
    <source>
        <dbReference type="Pfam" id="PF00512"/>
    </source>
</evidence>
<feature type="domain" description="Sensor protein KdpD transmembrane" evidence="15">
    <location>
        <begin position="16"/>
        <end position="119"/>
    </location>
</feature>
<reference evidence="16 17" key="1">
    <citation type="submission" date="2019-11" db="EMBL/GenBank/DDBJ databases">
        <authorList>
            <person name="Zheng R.K."/>
            <person name="Sun C.M."/>
        </authorList>
    </citation>
    <scope>NUCLEOTIDE SEQUENCE [LARGE SCALE GENOMIC DNA]</scope>
    <source>
        <strain evidence="16 17">SRB007</strain>
    </source>
</reference>
<dbReference type="GO" id="GO:0000155">
    <property type="term" value="F:phosphorelay sensor kinase activity"/>
    <property type="evidence" value="ECO:0007669"/>
    <property type="project" value="InterPro"/>
</dbReference>
<dbReference type="InterPro" id="IPR025201">
    <property type="entry name" value="KdpD_TM"/>
</dbReference>
<dbReference type="SUPFAM" id="SSF47384">
    <property type="entry name" value="Homodimeric domain of signal transducing histidine kinase"/>
    <property type="match status" value="1"/>
</dbReference>
<evidence type="ECO:0000256" key="2">
    <source>
        <dbReference type="ARBA" id="ARBA00004141"/>
    </source>
</evidence>
<keyword evidence="10 13" id="KW-1133">Transmembrane helix</keyword>
<keyword evidence="8" id="KW-0418">Kinase</keyword>
<evidence type="ECO:0000256" key="10">
    <source>
        <dbReference type="ARBA" id="ARBA00022989"/>
    </source>
</evidence>
<evidence type="ECO:0000313" key="16">
    <source>
        <dbReference type="EMBL" id="QGY41436.1"/>
    </source>
</evidence>
<evidence type="ECO:0000256" key="11">
    <source>
        <dbReference type="ARBA" id="ARBA00023012"/>
    </source>
</evidence>
<evidence type="ECO:0000259" key="15">
    <source>
        <dbReference type="Pfam" id="PF13493"/>
    </source>
</evidence>
<dbReference type="EMBL" id="CP046400">
    <property type="protein sequence ID" value="QGY41436.1"/>
    <property type="molecule type" value="Genomic_DNA"/>
</dbReference>
<evidence type="ECO:0000256" key="13">
    <source>
        <dbReference type="SAM" id="Phobius"/>
    </source>
</evidence>
<evidence type="ECO:0000256" key="6">
    <source>
        <dbReference type="ARBA" id="ARBA00022692"/>
    </source>
</evidence>
<dbReference type="Pfam" id="PF00512">
    <property type="entry name" value="HisKA"/>
    <property type="match status" value="1"/>
</dbReference>
<keyword evidence="7" id="KW-0547">Nucleotide-binding</keyword>
<gene>
    <name evidence="16" type="ORF">GM415_15360</name>
</gene>
<dbReference type="Pfam" id="PF13493">
    <property type="entry name" value="DUF4118"/>
    <property type="match status" value="1"/>
</dbReference>
<dbReference type="CDD" id="cd00082">
    <property type="entry name" value="HisKA"/>
    <property type="match status" value="1"/>
</dbReference>
<evidence type="ECO:0000256" key="12">
    <source>
        <dbReference type="ARBA" id="ARBA00023136"/>
    </source>
</evidence>
<name>A0A6I6JF16_9BACT</name>
<dbReference type="AlphaFoldDB" id="A0A6I6JF16"/>
<accession>A0A6I6JF16</accession>